<dbReference type="Proteomes" id="UP001153709">
    <property type="component" value="Chromosome 1"/>
</dbReference>
<dbReference type="GO" id="GO:0030681">
    <property type="term" value="C:multimeric ribonuclease P complex"/>
    <property type="evidence" value="ECO:0007669"/>
    <property type="project" value="TreeGrafter"/>
</dbReference>
<organism evidence="3 4">
    <name type="scientific">Diabrotica balteata</name>
    <name type="common">Banded cucumber beetle</name>
    <dbReference type="NCBI Taxonomy" id="107213"/>
    <lineage>
        <taxon>Eukaryota</taxon>
        <taxon>Metazoa</taxon>
        <taxon>Ecdysozoa</taxon>
        <taxon>Arthropoda</taxon>
        <taxon>Hexapoda</taxon>
        <taxon>Insecta</taxon>
        <taxon>Pterygota</taxon>
        <taxon>Neoptera</taxon>
        <taxon>Endopterygota</taxon>
        <taxon>Coleoptera</taxon>
        <taxon>Polyphaga</taxon>
        <taxon>Cucujiformia</taxon>
        <taxon>Chrysomeloidea</taxon>
        <taxon>Chrysomelidae</taxon>
        <taxon>Galerucinae</taxon>
        <taxon>Diabroticina</taxon>
        <taxon>Diabroticites</taxon>
        <taxon>Diabrotica</taxon>
    </lineage>
</organism>
<gene>
    <name evidence="3" type="ORF">DIABBA_LOCUS559</name>
</gene>
<keyword evidence="2" id="KW-0819">tRNA processing</keyword>
<proteinExistence type="inferred from homology"/>
<protein>
    <submittedName>
        <fullName evidence="3">Uncharacterized protein</fullName>
    </submittedName>
</protein>
<dbReference type="PANTHER" id="PTHR15441">
    <property type="entry name" value="RIBONUCLEASE P PROTEIN SUBUNIT P14"/>
    <property type="match status" value="1"/>
</dbReference>
<dbReference type="GO" id="GO:0001682">
    <property type="term" value="P:tRNA 5'-leader removal"/>
    <property type="evidence" value="ECO:0007669"/>
    <property type="project" value="InterPro"/>
</dbReference>
<dbReference type="Gene3D" id="3.30.70.3250">
    <property type="entry name" value="Ribonuclease P, Pop5 subunit"/>
    <property type="match status" value="1"/>
</dbReference>
<dbReference type="InterPro" id="IPR002759">
    <property type="entry name" value="Pop5/Rpp14/Rnp2-like"/>
</dbReference>
<dbReference type="InterPro" id="IPR038085">
    <property type="entry name" value="Rnp2-like_sf"/>
</dbReference>
<evidence type="ECO:0000313" key="3">
    <source>
        <dbReference type="EMBL" id="CAG9826443.1"/>
    </source>
</evidence>
<dbReference type="AlphaFoldDB" id="A0A9N9SKA0"/>
<dbReference type="GO" id="GO:0005730">
    <property type="term" value="C:nucleolus"/>
    <property type="evidence" value="ECO:0007669"/>
    <property type="project" value="TreeGrafter"/>
</dbReference>
<dbReference type="Pfam" id="PF01900">
    <property type="entry name" value="RNase_P_Rpp14"/>
    <property type="match status" value="1"/>
</dbReference>
<reference evidence="3" key="1">
    <citation type="submission" date="2022-01" db="EMBL/GenBank/DDBJ databases">
        <authorList>
            <person name="King R."/>
        </authorList>
    </citation>
    <scope>NUCLEOTIDE SEQUENCE</scope>
</reference>
<dbReference type="SUPFAM" id="SSF160350">
    <property type="entry name" value="Rnp2-like"/>
    <property type="match status" value="1"/>
</dbReference>
<dbReference type="EMBL" id="OU898276">
    <property type="protein sequence ID" value="CAG9826443.1"/>
    <property type="molecule type" value="Genomic_DNA"/>
</dbReference>
<evidence type="ECO:0000313" key="4">
    <source>
        <dbReference type="Proteomes" id="UP001153709"/>
    </source>
</evidence>
<evidence type="ECO:0000256" key="2">
    <source>
        <dbReference type="ARBA" id="ARBA00022694"/>
    </source>
</evidence>
<accession>A0A9N9SKA0</accession>
<name>A0A9N9SKA0_DIABA</name>
<dbReference type="GO" id="GO:0033204">
    <property type="term" value="F:ribonuclease P RNA binding"/>
    <property type="evidence" value="ECO:0007669"/>
    <property type="project" value="TreeGrafter"/>
</dbReference>
<evidence type="ECO:0000256" key="1">
    <source>
        <dbReference type="ARBA" id="ARBA00010800"/>
    </source>
</evidence>
<dbReference type="PANTHER" id="PTHR15441:SF1">
    <property type="entry name" value="RIBONUCLEASE P PROTEIN SUBUNIT P14"/>
    <property type="match status" value="1"/>
</dbReference>
<comment type="similarity">
    <text evidence="1">Belongs to the eukaryotic/archaeal RNase P protein component 2 family.</text>
</comment>
<sequence length="109" mass="12589">MASYYYLDISLVFPYASDLEITPVYFKKSVMDAGNQLFGETFTSVDVDLLKYNQKEKRAVLRVPQSHYVKLRSSLSFVHTYGDEKCYFRVHKASPLLLSLQGDSRNCVF</sequence>
<dbReference type="OrthoDB" id="7481291at2759"/>
<keyword evidence="4" id="KW-1185">Reference proteome</keyword>